<dbReference type="GO" id="GO:0004131">
    <property type="term" value="F:cytosine deaminase activity"/>
    <property type="evidence" value="ECO:0007669"/>
    <property type="project" value="TreeGrafter"/>
</dbReference>
<dbReference type="PANTHER" id="PTHR32027">
    <property type="entry name" value="CYTOSINE DEAMINASE"/>
    <property type="match status" value="1"/>
</dbReference>
<evidence type="ECO:0000256" key="1">
    <source>
        <dbReference type="ARBA" id="ARBA00022723"/>
    </source>
</evidence>
<protein>
    <submittedName>
        <fullName evidence="4">Amidohydrolase</fullName>
    </submittedName>
</protein>
<dbReference type="Pfam" id="PF07969">
    <property type="entry name" value="Amidohydro_3"/>
    <property type="match status" value="1"/>
</dbReference>
<sequence length="454" mass="49370">MPDPFASHAPALPPEIAGARAWRIENARSPLCLVQASGIAGDADGFARIDVVVEDGRIAGIGPAGGFHLDGDDLPRVDLNGRILLPRLVDVHTHIDKGHIWPRKPNPDGTFAGALSAAGEDREARWSADDLARRMDFSLRCALAHGTGALRTHLDSFGRQTAISWPVFAEMRETWRGILTLQAASLFPLDLIHDDPGAFHEIVSTTARYEGVLGGVTFLGEAPGERLDLALDIMMKAAAAEGLDLDLHVDESLAPEARTLERIADAAIRNRFPGRILAGHCCALATMDDTEFTRVIDKVAQARIAVVSLPMCNMYLQDRADGRTPRHRGVAPLHELKAAGVPVMVASDNTRDPFYAYGDLDPIEVFREATRILHLDHAGRDWLRAIAATPADIMGLDRAGRLEAGDAADFVLVRARSMDELLARPQSDRLVVLAGRPLDARPPDYAELDDLMHR</sequence>
<dbReference type="Gene3D" id="2.30.40.10">
    <property type="entry name" value="Urease, subunit C, domain 1"/>
    <property type="match status" value="1"/>
</dbReference>
<dbReference type="CDD" id="cd01293">
    <property type="entry name" value="Bact_CD"/>
    <property type="match status" value="1"/>
</dbReference>
<dbReference type="GO" id="GO:0046872">
    <property type="term" value="F:metal ion binding"/>
    <property type="evidence" value="ECO:0007669"/>
    <property type="project" value="UniProtKB-KW"/>
</dbReference>
<dbReference type="InterPro" id="IPR052349">
    <property type="entry name" value="Metallo-hydrolase_Enzymes"/>
</dbReference>
<dbReference type="PANTHER" id="PTHR32027:SF0">
    <property type="entry name" value="CYTOSINE DEAMINASE"/>
    <property type="match status" value="1"/>
</dbReference>
<gene>
    <name evidence="4" type="ORF">GCM10011322_21710</name>
</gene>
<feature type="domain" description="Amidohydrolase 3" evidence="3">
    <location>
        <begin position="211"/>
        <end position="437"/>
    </location>
</feature>
<evidence type="ECO:0000313" key="4">
    <source>
        <dbReference type="EMBL" id="GGK34656.1"/>
    </source>
</evidence>
<organism evidence="4 5">
    <name type="scientific">Salinarimonas ramus</name>
    <dbReference type="NCBI Taxonomy" id="690164"/>
    <lineage>
        <taxon>Bacteria</taxon>
        <taxon>Pseudomonadati</taxon>
        <taxon>Pseudomonadota</taxon>
        <taxon>Alphaproteobacteria</taxon>
        <taxon>Hyphomicrobiales</taxon>
        <taxon>Salinarimonadaceae</taxon>
        <taxon>Salinarimonas</taxon>
    </lineage>
</organism>
<dbReference type="InterPro" id="IPR032466">
    <property type="entry name" value="Metal_Hydrolase"/>
</dbReference>
<keyword evidence="5" id="KW-1185">Reference proteome</keyword>
<reference evidence="4 5" key="1">
    <citation type="journal article" date="2014" name="Int. J. Syst. Evol. Microbiol.">
        <title>Complete genome sequence of Corynebacterium casei LMG S-19264T (=DSM 44701T), isolated from a smear-ripened cheese.</title>
        <authorList>
            <consortium name="US DOE Joint Genome Institute (JGI-PGF)"/>
            <person name="Walter F."/>
            <person name="Albersmeier A."/>
            <person name="Kalinowski J."/>
            <person name="Ruckert C."/>
        </authorList>
    </citation>
    <scope>NUCLEOTIDE SEQUENCE [LARGE SCALE GENOMIC DNA]</scope>
    <source>
        <strain evidence="4 5">CGMCC 1.9161</strain>
    </source>
</reference>
<dbReference type="InterPro" id="IPR013108">
    <property type="entry name" value="Amidohydro_3"/>
</dbReference>
<name>A0A917Q8D9_9HYPH</name>
<dbReference type="SUPFAM" id="SSF51338">
    <property type="entry name" value="Composite domain of metallo-dependent hydrolases"/>
    <property type="match status" value="1"/>
</dbReference>
<evidence type="ECO:0000256" key="2">
    <source>
        <dbReference type="ARBA" id="ARBA00022801"/>
    </source>
</evidence>
<dbReference type="Gene3D" id="3.20.20.140">
    <property type="entry name" value="Metal-dependent hydrolases"/>
    <property type="match status" value="1"/>
</dbReference>
<evidence type="ECO:0000313" key="5">
    <source>
        <dbReference type="Proteomes" id="UP000600449"/>
    </source>
</evidence>
<proteinExistence type="predicted"/>
<dbReference type="EMBL" id="BMMF01000005">
    <property type="protein sequence ID" value="GGK34656.1"/>
    <property type="molecule type" value="Genomic_DNA"/>
</dbReference>
<dbReference type="RefSeq" id="WP_188912638.1">
    <property type="nucleotide sequence ID" value="NZ_BMMF01000005.1"/>
</dbReference>
<evidence type="ECO:0000259" key="3">
    <source>
        <dbReference type="Pfam" id="PF07969"/>
    </source>
</evidence>
<dbReference type="GO" id="GO:0035888">
    <property type="term" value="F:isoguanine deaminase activity"/>
    <property type="evidence" value="ECO:0007669"/>
    <property type="project" value="TreeGrafter"/>
</dbReference>
<dbReference type="NCBIfam" id="NF005759">
    <property type="entry name" value="PRK07583.1"/>
    <property type="match status" value="1"/>
</dbReference>
<keyword evidence="2" id="KW-0378">Hydrolase</keyword>
<comment type="caution">
    <text evidence="4">The sequence shown here is derived from an EMBL/GenBank/DDBJ whole genome shotgun (WGS) entry which is preliminary data.</text>
</comment>
<accession>A0A917Q8D9</accession>
<keyword evidence="1" id="KW-0479">Metal-binding</keyword>
<dbReference type="GO" id="GO:0006209">
    <property type="term" value="P:cytosine catabolic process"/>
    <property type="evidence" value="ECO:0007669"/>
    <property type="project" value="TreeGrafter"/>
</dbReference>
<dbReference type="Proteomes" id="UP000600449">
    <property type="component" value="Unassembled WGS sequence"/>
</dbReference>
<dbReference type="FunFam" id="3.20.20.140:FF:000019">
    <property type="entry name" value="Cytosine deaminase"/>
    <property type="match status" value="1"/>
</dbReference>
<dbReference type="InterPro" id="IPR011059">
    <property type="entry name" value="Metal-dep_hydrolase_composite"/>
</dbReference>
<dbReference type="AlphaFoldDB" id="A0A917Q8D9"/>
<dbReference type="SUPFAM" id="SSF51556">
    <property type="entry name" value="Metallo-dependent hydrolases"/>
    <property type="match status" value="1"/>
</dbReference>